<dbReference type="RefSeq" id="WP_117970452.1">
    <property type="nucleotide sequence ID" value="NZ_CAUBDO010000003.1"/>
</dbReference>
<dbReference type="Proteomes" id="UP000284779">
    <property type="component" value="Unassembled WGS sequence"/>
</dbReference>
<comment type="caution">
    <text evidence="1">The sequence shown here is derived from an EMBL/GenBank/DDBJ whole genome shotgun (WGS) entry which is preliminary data.</text>
</comment>
<keyword evidence="2" id="KW-1185">Reference proteome</keyword>
<name>A0A413R8S2_9FIRM</name>
<evidence type="ECO:0000313" key="2">
    <source>
        <dbReference type="Proteomes" id="UP000284779"/>
    </source>
</evidence>
<dbReference type="AlphaFoldDB" id="A0A413R8S2"/>
<sequence>MIPKDLQKTNYLEVQLKLDFGKPDERLYLTLETVSTFEIKKDINVNAISEEEVQNKCFQITLSELRKTVKKVTEAYGIPVVDLPLFEEETENE</sequence>
<proteinExistence type="predicted"/>
<accession>A0A413R8S2</accession>
<evidence type="ECO:0000313" key="1">
    <source>
        <dbReference type="EMBL" id="RHA18705.1"/>
    </source>
</evidence>
<gene>
    <name evidence="1" type="ORF">DW944_06440</name>
</gene>
<organism evidence="1 2">
    <name type="scientific">Eubacterium ventriosum</name>
    <dbReference type="NCBI Taxonomy" id="39496"/>
    <lineage>
        <taxon>Bacteria</taxon>
        <taxon>Bacillati</taxon>
        <taxon>Bacillota</taxon>
        <taxon>Clostridia</taxon>
        <taxon>Eubacteriales</taxon>
        <taxon>Eubacteriaceae</taxon>
        <taxon>Eubacterium</taxon>
    </lineage>
</organism>
<protein>
    <submittedName>
        <fullName evidence="1">Uncharacterized protein</fullName>
    </submittedName>
</protein>
<dbReference type="EMBL" id="QSFD01000005">
    <property type="protein sequence ID" value="RHA18705.1"/>
    <property type="molecule type" value="Genomic_DNA"/>
</dbReference>
<reference evidence="1 2" key="1">
    <citation type="submission" date="2018-08" db="EMBL/GenBank/DDBJ databases">
        <title>A genome reference for cultivated species of the human gut microbiota.</title>
        <authorList>
            <person name="Zou Y."/>
            <person name="Xue W."/>
            <person name="Luo G."/>
        </authorList>
    </citation>
    <scope>NUCLEOTIDE SEQUENCE [LARGE SCALE GENOMIC DNA]</scope>
    <source>
        <strain evidence="1 2">AM44-11BH</strain>
    </source>
</reference>